<dbReference type="Pfam" id="PF17913">
    <property type="entry name" value="FHA_2"/>
    <property type="match status" value="1"/>
</dbReference>
<name>A0A8V5GRX3_MELUD</name>
<gene>
    <name evidence="8" type="primary">LOC117437755</name>
</gene>
<dbReference type="InterPro" id="IPR006549">
    <property type="entry name" value="HAD-SF_hydro_IIIA"/>
</dbReference>
<keyword evidence="3" id="KW-0378">Hydrolase</keyword>
<reference evidence="8" key="1">
    <citation type="submission" date="2020-03" db="EMBL/GenBank/DDBJ databases">
        <title>Melopsittacus undulatus (budgerigar) genome, bMelUnd1, maternal haplotype with Z.</title>
        <authorList>
            <person name="Gedman G."/>
            <person name="Mountcastle J."/>
            <person name="Haase B."/>
            <person name="Formenti G."/>
            <person name="Wright T."/>
            <person name="Apodaca J."/>
            <person name="Pelan S."/>
            <person name="Chow W."/>
            <person name="Rhie A."/>
            <person name="Howe K."/>
            <person name="Fedrigo O."/>
            <person name="Jarvis E.D."/>
        </authorList>
    </citation>
    <scope>NUCLEOTIDE SEQUENCE [LARGE SCALE GENOMIC DNA]</scope>
</reference>
<evidence type="ECO:0000313" key="9">
    <source>
        <dbReference type="Proteomes" id="UP000694405"/>
    </source>
</evidence>
<keyword evidence="5" id="KW-0539">Nucleus</keyword>
<reference evidence="8" key="2">
    <citation type="submission" date="2025-08" db="UniProtKB">
        <authorList>
            <consortium name="Ensembl"/>
        </authorList>
    </citation>
    <scope>IDENTIFICATION</scope>
</reference>
<dbReference type="SUPFAM" id="SSF49879">
    <property type="entry name" value="SMAD/FHA domain"/>
    <property type="match status" value="1"/>
</dbReference>
<evidence type="ECO:0000256" key="2">
    <source>
        <dbReference type="ARBA" id="ARBA00022763"/>
    </source>
</evidence>
<dbReference type="PANTHER" id="PTHR12083">
    <property type="entry name" value="BIFUNCTIONAL POLYNUCLEOTIDE PHOSPHATASE/KINASE"/>
    <property type="match status" value="1"/>
</dbReference>
<feature type="domain" description="PNK FHA" evidence="7">
    <location>
        <begin position="117"/>
        <end position="178"/>
    </location>
</feature>
<dbReference type="InterPro" id="IPR006551">
    <property type="entry name" value="Polynucleotide_phosphatase"/>
</dbReference>
<evidence type="ECO:0000256" key="6">
    <source>
        <dbReference type="SAM" id="MobiDB-lite"/>
    </source>
</evidence>
<dbReference type="InterPro" id="IPR036412">
    <property type="entry name" value="HAD-like_sf"/>
</dbReference>
<feature type="region of interest" description="Disordered" evidence="6">
    <location>
        <begin position="204"/>
        <end position="233"/>
    </location>
</feature>
<dbReference type="InterPro" id="IPR008984">
    <property type="entry name" value="SMAD_FHA_dom_sf"/>
</dbReference>
<keyword evidence="4" id="KW-0234">DNA repair</keyword>
<dbReference type="AlphaFoldDB" id="A0A8V5GRX3"/>
<dbReference type="InterPro" id="IPR013954">
    <property type="entry name" value="PNK3P"/>
</dbReference>
<dbReference type="InterPro" id="IPR027417">
    <property type="entry name" value="P-loop_NTPase"/>
</dbReference>
<dbReference type="SUPFAM" id="SSF56784">
    <property type="entry name" value="HAD-like"/>
    <property type="match status" value="1"/>
</dbReference>
<evidence type="ECO:0000256" key="5">
    <source>
        <dbReference type="ARBA" id="ARBA00023242"/>
    </source>
</evidence>
<keyword evidence="2" id="KW-0227">DNA damage</keyword>
<comment type="subcellular location">
    <subcellularLocation>
        <location evidence="1">Nucleus</location>
    </subcellularLocation>
</comment>
<dbReference type="GO" id="GO:0046403">
    <property type="term" value="F:polynucleotide 3'-phosphatase activity"/>
    <property type="evidence" value="ECO:0007669"/>
    <property type="project" value="InterPro"/>
</dbReference>
<dbReference type="GO" id="GO:0006281">
    <property type="term" value="P:DNA repair"/>
    <property type="evidence" value="ECO:0007669"/>
    <property type="project" value="UniProtKB-KW"/>
</dbReference>
<evidence type="ECO:0000259" key="7">
    <source>
        <dbReference type="Pfam" id="PF17913"/>
    </source>
</evidence>
<dbReference type="FunFam" id="3.40.50.1000:FF:000078">
    <property type="entry name" value="Bifunctional polynucleotide phosphatase/kinase"/>
    <property type="match status" value="1"/>
</dbReference>
<keyword evidence="9" id="KW-1185">Reference proteome</keyword>
<dbReference type="Gene3D" id="2.60.200.20">
    <property type="match status" value="1"/>
</dbReference>
<dbReference type="NCBIfam" id="TIGR01663">
    <property type="entry name" value="PNK-3'Pase"/>
    <property type="match status" value="1"/>
</dbReference>
<dbReference type="SUPFAM" id="SSF52540">
    <property type="entry name" value="P-loop containing nucleoside triphosphate hydrolases"/>
    <property type="match status" value="1"/>
</dbReference>
<protein>
    <recommendedName>
        <fullName evidence="7">PNK FHA domain-containing protein</fullName>
    </recommendedName>
</protein>
<dbReference type="Gene3D" id="3.40.50.300">
    <property type="entry name" value="P-loop containing nucleotide triphosphate hydrolases"/>
    <property type="match status" value="1"/>
</dbReference>
<organism evidence="8 9">
    <name type="scientific">Melopsittacus undulatus</name>
    <name type="common">Budgerigar</name>
    <name type="synonym">Psittacus undulatus</name>
    <dbReference type="NCBI Taxonomy" id="13146"/>
    <lineage>
        <taxon>Eukaryota</taxon>
        <taxon>Metazoa</taxon>
        <taxon>Chordata</taxon>
        <taxon>Craniata</taxon>
        <taxon>Vertebrata</taxon>
        <taxon>Euteleostomi</taxon>
        <taxon>Archelosauria</taxon>
        <taxon>Archosauria</taxon>
        <taxon>Dinosauria</taxon>
        <taxon>Saurischia</taxon>
        <taxon>Theropoda</taxon>
        <taxon>Coelurosauria</taxon>
        <taxon>Aves</taxon>
        <taxon>Neognathae</taxon>
        <taxon>Neoaves</taxon>
        <taxon>Telluraves</taxon>
        <taxon>Australaves</taxon>
        <taxon>Psittaciformes</taxon>
        <taxon>Psittaculidae</taxon>
        <taxon>Melopsittacus</taxon>
    </lineage>
</organism>
<dbReference type="PANTHER" id="PTHR12083:SF9">
    <property type="entry name" value="BIFUNCTIONAL POLYNUCLEOTIDE PHOSPHATASE_KINASE"/>
    <property type="match status" value="1"/>
</dbReference>
<evidence type="ECO:0000313" key="8">
    <source>
        <dbReference type="Ensembl" id="ENSMUNP00000028101.1"/>
    </source>
</evidence>
<dbReference type="Proteomes" id="UP000694405">
    <property type="component" value="Chromosome 27"/>
</dbReference>
<dbReference type="GO" id="GO:0046404">
    <property type="term" value="F:ATP-dependent polydeoxyribonucleotide 5'-hydroxyl-kinase activity"/>
    <property type="evidence" value="ECO:0007669"/>
    <property type="project" value="InterPro"/>
</dbReference>
<feature type="region of interest" description="Disordered" evidence="6">
    <location>
        <begin position="117"/>
        <end position="143"/>
    </location>
</feature>
<dbReference type="GO" id="GO:0005634">
    <property type="term" value="C:nucleus"/>
    <property type="evidence" value="ECO:0007669"/>
    <property type="project" value="UniProtKB-SubCell"/>
</dbReference>
<dbReference type="Gene3D" id="3.40.50.1000">
    <property type="entry name" value="HAD superfamily/HAD-like"/>
    <property type="match status" value="1"/>
</dbReference>
<feature type="compositionally biased region" description="Pro residues" evidence="6">
    <location>
        <begin position="207"/>
        <end position="233"/>
    </location>
</feature>
<dbReference type="FunFam" id="3.40.50.300:FF:000737">
    <property type="entry name" value="Bifunctional polynucleotide phosphatase/kinase"/>
    <property type="match status" value="1"/>
</dbReference>
<dbReference type="CDD" id="cd01625">
    <property type="entry name" value="HAD_PNP"/>
    <property type="match status" value="1"/>
</dbReference>
<dbReference type="InterPro" id="IPR041388">
    <property type="entry name" value="FHA_2"/>
</dbReference>
<reference evidence="8" key="3">
    <citation type="submission" date="2025-09" db="UniProtKB">
        <authorList>
            <consortium name="Ensembl"/>
        </authorList>
    </citation>
    <scope>IDENTIFICATION</scope>
</reference>
<dbReference type="InterPro" id="IPR023214">
    <property type="entry name" value="HAD_sf"/>
</dbReference>
<dbReference type="GO" id="GO:0003690">
    <property type="term" value="F:double-stranded DNA binding"/>
    <property type="evidence" value="ECO:0007669"/>
    <property type="project" value="TreeGrafter"/>
</dbReference>
<evidence type="ECO:0000256" key="3">
    <source>
        <dbReference type="ARBA" id="ARBA00022801"/>
    </source>
</evidence>
<dbReference type="Ensembl" id="ENSMUNT00000031851.1">
    <property type="protein sequence ID" value="ENSMUNP00000028101.1"/>
    <property type="gene ID" value="ENSMUNG00000020274.1"/>
</dbReference>
<dbReference type="NCBIfam" id="TIGR01664">
    <property type="entry name" value="DNA-3'-Pase"/>
    <property type="match status" value="1"/>
</dbReference>
<dbReference type="NCBIfam" id="TIGR01662">
    <property type="entry name" value="HAD-SF-IIIA"/>
    <property type="match status" value="1"/>
</dbReference>
<accession>A0A8V5GRX3</accession>
<dbReference type="InterPro" id="IPR006550">
    <property type="entry name" value="PNKP"/>
</dbReference>
<dbReference type="Pfam" id="PF13671">
    <property type="entry name" value="AAA_33"/>
    <property type="match status" value="1"/>
</dbReference>
<evidence type="ECO:0000256" key="1">
    <source>
        <dbReference type="ARBA" id="ARBA00004123"/>
    </source>
</evidence>
<sequence>MGHFRCITGVFPVFNRSISGPFPVYYRSISGALPEYFRCISGPIPVHYRCTSGVFPVHFRFSGAPPAPGGLTLPWRTNPAPTVRGRTTGSYVTLTGSHAVTEPGRALRSGPRCELRGGARPVPLPHGEVVTLGRGPETGVTDRKCSRRQVEIVADCTEGTALVTQHGVNPTSVGGTPLGRGVSTTLRPGQTLCLVNGLYPLELHVEGPPPSPPPSSPPPTPSPPPPKRPCPPPDPWTQCGALLVFTPPGVIPSSKIAGFDLDGTLISTKSGRVFPMGPEDWRILYPEVPKKLKELQKEGYKVVVFTNQMGISRGRLQCSQFKAKVEAVAQKLGGALQVLVATGPGLYRKPVLGMWDHLCQEANGAVPVSVPDSFYVGGELGGRGSWFAINAGLRFHTPEEFFLGWPPAPFDLPTFDPRKLDPSGPLYDPPDEPLLSSTPEVVVAVGYPGAGKSTFLKTHFVPAGYVYVNRDTLGSWHRCVAACEAALGRGCSVAIDNTNPDPESRQRFVACARAASVPCRCLLFTASIEQAQHNCRVRGGGVWGVGEGNRFVPPSLSEGFSRLLHIHFRPHFRDPQRKRLYLQFSAG</sequence>
<proteinExistence type="predicted"/>
<evidence type="ECO:0000256" key="4">
    <source>
        <dbReference type="ARBA" id="ARBA00023204"/>
    </source>
</evidence>
<dbReference type="Pfam" id="PF08645">
    <property type="entry name" value="PNK3P"/>
    <property type="match status" value="1"/>
</dbReference>